<evidence type="ECO:0000313" key="1">
    <source>
        <dbReference type="EMBL" id="CAK0790613.1"/>
    </source>
</evidence>
<keyword evidence="2" id="KW-1185">Reference proteome</keyword>
<dbReference type="EMBL" id="CAUYUJ010000451">
    <property type="protein sequence ID" value="CAK0790613.1"/>
    <property type="molecule type" value="Genomic_DNA"/>
</dbReference>
<accession>A0ABN9PGH2</accession>
<comment type="caution">
    <text evidence="1">The sequence shown here is derived from an EMBL/GenBank/DDBJ whole genome shotgun (WGS) entry which is preliminary data.</text>
</comment>
<name>A0ABN9PGH2_9DINO</name>
<evidence type="ECO:0000313" key="2">
    <source>
        <dbReference type="Proteomes" id="UP001189429"/>
    </source>
</evidence>
<sequence length="143" mass="15123">VALLASGALRAAVGARPAATWRSLGRARAAGGGGGGGTPAGARKLVAPAGAPSAGRPHLRLCEALALAARRSPRAAGEWQCPLVEEVKPETVPYFQKLHAAIVDGSGDLEGCRNNSAQEHYVQEFDEAFAQQRWIMRAWIWTR</sequence>
<dbReference type="Proteomes" id="UP001189429">
    <property type="component" value="Unassembled WGS sequence"/>
</dbReference>
<gene>
    <name evidence="1" type="ORF">PCOR1329_LOCUS1859</name>
</gene>
<feature type="non-terminal residue" evidence="1">
    <location>
        <position position="1"/>
    </location>
</feature>
<proteinExistence type="predicted"/>
<reference evidence="1" key="1">
    <citation type="submission" date="2023-10" db="EMBL/GenBank/DDBJ databases">
        <authorList>
            <person name="Chen Y."/>
            <person name="Shah S."/>
            <person name="Dougan E. K."/>
            <person name="Thang M."/>
            <person name="Chan C."/>
        </authorList>
    </citation>
    <scope>NUCLEOTIDE SEQUENCE [LARGE SCALE GENOMIC DNA]</scope>
</reference>
<organism evidence="1 2">
    <name type="scientific">Prorocentrum cordatum</name>
    <dbReference type="NCBI Taxonomy" id="2364126"/>
    <lineage>
        <taxon>Eukaryota</taxon>
        <taxon>Sar</taxon>
        <taxon>Alveolata</taxon>
        <taxon>Dinophyceae</taxon>
        <taxon>Prorocentrales</taxon>
        <taxon>Prorocentraceae</taxon>
        <taxon>Prorocentrum</taxon>
    </lineage>
</organism>
<protein>
    <submittedName>
        <fullName evidence="1">Uncharacterized protein</fullName>
    </submittedName>
</protein>